<reference evidence="3 4" key="1">
    <citation type="submission" date="2019-02" db="EMBL/GenBank/DDBJ databases">
        <title>Genomic Encyclopedia of Type Strains, Phase IV (KMG-IV): sequencing the most valuable type-strain genomes for metagenomic binning, comparative biology and taxonomic classification.</title>
        <authorList>
            <person name="Goeker M."/>
        </authorList>
    </citation>
    <scope>NUCLEOTIDE SEQUENCE [LARGE SCALE GENOMIC DNA]</scope>
    <source>
        <strain evidence="3 4">DSM 21223</strain>
    </source>
</reference>
<keyword evidence="2" id="KW-0732">Signal</keyword>
<gene>
    <name evidence="3" type="ORF">EV678_1310</name>
</gene>
<dbReference type="RefSeq" id="WP_014238303.1">
    <property type="nucleotide sequence ID" value="NZ_SHKM01000001.1"/>
</dbReference>
<evidence type="ECO:0000313" key="4">
    <source>
        <dbReference type="Proteomes" id="UP000292136"/>
    </source>
</evidence>
<feature type="chain" id="PRO_5045384731" description="Pentapeptide MXKDX repeat protein" evidence="2">
    <location>
        <begin position="23"/>
        <end position="52"/>
    </location>
</feature>
<evidence type="ECO:0000256" key="2">
    <source>
        <dbReference type="SAM" id="SignalP"/>
    </source>
</evidence>
<feature type="compositionally biased region" description="Basic residues" evidence="1">
    <location>
        <begin position="25"/>
        <end position="52"/>
    </location>
</feature>
<comment type="caution">
    <text evidence="3">The sequence shown here is derived from an EMBL/GenBank/DDBJ whole genome shotgun (WGS) entry which is preliminary data.</text>
</comment>
<proteinExistence type="predicted"/>
<evidence type="ECO:0008006" key="5">
    <source>
        <dbReference type="Google" id="ProtNLM"/>
    </source>
</evidence>
<evidence type="ECO:0000256" key="1">
    <source>
        <dbReference type="SAM" id="MobiDB-lite"/>
    </source>
</evidence>
<dbReference type="Proteomes" id="UP000292136">
    <property type="component" value="Unassembled WGS sequence"/>
</dbReference>
<feature type="signal peptide" evidence="2">
    <location>
        <begin position="1"/>
        <end position="22"/>
    </location>
</feature>
<keyword evidence="4" id="KW-1185">Reference proteome</keyword>
<name>A0ABY0ISD7_9RHOO</name>
<accession>A0ABY0ISD7</accession>
<organism evidence="3 4">
    <name type="scientific">Azospira oryzae</name>
    <dbReference type="NCBI Taxonomy" id="146939"/>
    <lineage>
        <taxon>Bacteria</taxon>
        <taxon>Pseudomonadati</taxon>
        <taxon>Pseudomonadota</taxon>
        <taxon>Betaproteobacteria</taxon>
        <taxon>Rhodocyclales</taxon>
        <taxon>Rhodocyclaceae</taxon>
        <taxon>Azospira</taxon>
    </lineage>
</organism>
<dbReference type="EMBL" id="SHKM01000001">
    <property type="protein sequence ID" value="RZT90493.1"/>
    <property type="molecule type" value="Genomic_DNA"/>
</dbReference>
<evidence type="ECO:0000313" key="3">
    <source>
        <dbReference type="EMBL" id="RZT90493.1"/>
    </source>
</evidence>
<feature type="region of interest" description="Disordered" evidence="1">
    <location>
        <begin position="23"/>
        <end position="52"/>
    </location>
</feature>
<sequence>MKKALLLALTLAFALGTGVAEAATHGHHAKKASHAKHVKPAKAAKHHAKRHH</sequence>
<protein>
    <recommendedName>
        <fullName evidence="5">Pentapeptide MXKDX repeat protein</fullName>
    </recommendedName>
</protein>